<keyword evidence="5" id="KW-0378">Hydrolase</keyword>
<keyword evidence="4" id="KW-0732">Signal</keyword>
<dbReference type="InterPro" id="IPR017853">
    <property type="entry name" value="GH"/>
</dbReference>
<evidence type="ECO:0000256" key="2">
    <source>
        <dbReference type="ARBA" id="ARBA00007186"/>
    </source>
</evidence>
<keyword evidence="7" id="KW-0472">Membrane</keyword>
<dbReference type="InterPro" id="IPR003305">
    <property type="entry name" value="CenC_carb-bd"/>
</dbReference>
<dbReference type="Proteomes" id="UP000683139">
    <property type="component" value="Unassembled WGS sequence"/>
</dbReference>
<dbReference type="PANTHER" id="PTHR31776:SF0">
    <property type="entry name" value="ALPHA-L-ARABINOFURANOSIDASE 1"/>
    <property type="match status" value="1"/>
</dbReference>
<evidence type="ECO:0000256" key="4">
    <source>
        <dbReference type="ARBA" id="ARBA00022729"/>
    </source>
</evidence>
<comment type="caution">
    <text evidence="9">The sequence shown here is derived from an EMBL/GenBank/DDBJ whole genome shotgun (WGS) entry which is preliminary data.</text>
</comment>
<dbReference type="Pfam" id="PF06439">
    <property type="entry name" value="3keto-disac_hyd"/>
    <property type="match status" value="1"/>
</dbReference>
<feature type="transmembrane region" description="Helical" evidence="7">
    <location>
        <begin position="7"/>
        <end position="27"/>
    </location>
</feature>
<dbReference type="EMBL" id="BOSE01000002">
    <property type="protein sequence ID" value="GIP16183.1"/>
    <property type="molecule type" value="Genomic_DNA"/>
</dbReference>
<dbReference type="GO" id="GO:0046556">
    <property type="term" value="F:alpha-L-arabinofuranosidase activity"/>
    <property type="evidence" value="ECO:0007669"/>
    <property type="project" value="UniProtKB-EC"/>
</dbReference>
<dbReference type="InterPro" id="IPR051563">
    <property type="entry name" value="Glycosyl_Hydrolase_51"/>
</dbReference>
<evidence type="ECO:0000256" key="3">
    <source>
        <dbReference type="ARBA" id="ARBA00012670"/>
    </source>
</evidence>
<keyword evidence="7" id="KW-1133">Transmembrane helix</keyword>
<dbReference type="Gene3D" id="2.60.120.260">
    <property type="entry name" value="Galactose-binding domain-like"/>
    <property type="match status" value="1"/>
</dbReference>
<dbReference type="RefSeq" id="WP_213514407.1">
    <property type="nucleotide sequence ID" value="NZ_BOSE01000002.1"/>
</dbReference>
<dbReference type="InterPro" id="IPR055235">
    <property type="entry name" value="ASD1_cat"/>
</dbReference>
<evidence type="ECO:0000313" key="10">
    <source>
        <dbReference type="Proteomes" id="UP000683139"/>
    </source>
</evidence>
<sequence length="1245" mass="137383">MRLRKNQILIISIVTILLMIGLLFLVFNSKESRTEHTLSGSNTDSTNDATTTSSTMLAEVSFKEDLLLHYSLNQTEGTTIVDESGNGQDGAIVGAASFKDGREGQAIELNGGYIKMPNGIVAEQQAITISTWINPASLPAWSRIFDIGSSMTNYIFFTLNNGSSVQLGLHLGSTVQSLTGVPFTSSNQWQHIAVTIEDKTAIIYINGIEVLKNTNLTITPDQLGATSANYIGKSQYSSDPNYVGKIEDFRIYSRALDEFEVMQVMGEGMEAEEAIAFDKEWLELGVNTLEITNDLELPNKGPLGTSISWTSSDGTYVSDEGKVTRPAADAEDANVTLTATLSKDGQSAAKEFELTIWAEGAVAYEINVDAQPQHEISPTLYGLFYEDINYAADGGLYGELVHNRSFEFNIPLYGWKLEQFGGGEGSIRASTEKPLNDKNHKYVEVTATNAGEGVGISNAGYSGIAVEAGASYQFSIYAKSDDKLQHPLTAELRSKDNSKVYGACSIDGITTQWQKLQCVITANETDYEAQLVVLVHDRATIALDMVSLFPQKVWNNRSNGLRYDLAELLDDMEPGFLRFPGGCIVEGGSLDNYYRWENTIGDIAERETQRNQWANNYYQSFGLGYQEYFQFAEDIGAEPLPVIFVGIESCTSNPDTVPLNELQPYIDSAFNLIEYANGDVTTKWGALRAANGHPEPFNMKYLGIGNELWGAKYYERYKMFYDAIKEKHPEIKLIFSSGAFPNDGAYSDAYNWLAKHNNPADLVDEHMYQSPSWMLDNVSRYDDFSRSGPKVFVGEYASHGVGKRNNMESAITEAVFMTGLERNADIVEMAAYAPLFSRQPASFTQWTPDMIWFDQHRIVKTPNYYVQKLFMNHTGNKTLPLQAKKRSESDNDITGSIFLGSWATQIEYDNIKVTSEDGSVLYANDFSDSAASADFIAYNDAGSSWKIEDGLLKQTSNREDTRFMLGSGQSWSNYTLELEATKKSGNEGFLIGFAAKDADNYYWLNLGGWGNTRTVIEKAVNGSRGIVSGVSDQSIASNKTYKIKIIVEGSRIRCYLDDELLFDLNESKATGPLYSSASLDEKTGDIILKVVNSSSNKQYSKVNVNGAAFITSDATVFEMSSPSLTDENSFDDPNNIEPVQKQVSNLGESFHYEFPAHSVTILRLRTEAGPAITAVDDIQLTTSVGKAPSLPAKIVVTKSDGTTESVAVAWKKVDSAQYAKPGMFRVKGELTDTYLKAYAEVTVQE</sequence>
<dbReference type="InterPro" id="IPR010720">
    <property type="entry name" value="Alpha-L-AF_C"/>
</dbReference>
<keyword evidence="6" id="KW-0325">Glycoprotein</keyword>
<dbReference type="PANTHER" id="PTHR31776">
    <property type="entry name" value="ALPHA-L-ARABINOFURANOSIDASE 1"/>
    <property type="match status" value="1"/>
</dbReference>
<dbReference type="GO" id="GO:0046373">
    <property type="term" value="P:L-arabinose metabolic process"/>
    <property type="evidence" value="ECO:0007669"/>
    <property type="project" value="InterPro"/>
</dbReference>
<dbReference type="Pfam" id="PF13385">
    <property type="entry name" value="Laminin_G_3"/>
    <property type="match status" value="1"/>
</dbReference>
<dbReference type="SUPFAM" id="SSF49785">
    <property type="entry name" value="Galactose-binding domain-like"/>
    <property type="match status" value="1"/>
</dbReference>
<reference evidence="9" key="1">
    <citation type="submission" date="2021-03" db="EMBL/GenBank/DDBJ databases">
        <title>Antimicrobial resistance genes in bacteria isolated from Japanese honey, and their potential for conferring macrolide and lincosamide resistance in the American foulbrood pathogen Paenibacillus larvae.</title>
        <authorList>
            <person name="Okamoto M."/>
            <person name="Kumagai M."/>
            <person name="Kanamori H."/>
            <person name="Takamatsu D."/>
        </authorList>
    </citation>
    <scope>NUCLEOTIDE SEQUENCE</scope>
    <source>
        <strain evidence="9">J40TS1</strain>
    </source>
</reference>
<evidence type="ECO:0000259" key="8">
    <source>
        <dbReference type="SMART" id="SM00813"/>
    </source>
</evidence>
<dbReference type="SUPFAM" id="SSF49899">
    <property type="entry name" value="Concanavalin A-like lectins/glucanases"/>
    <property type="match status" value="2"/>
</dbReference>
<keyword evidence="10" id="KW-1185">Reference proteome</keyword>
<dbReference type="InterPro" id="IPR011081">
    <property type="entry name" value="Big_4"/>
</dbReference>
<dbReference type="Pfam" id="PF06964">
    <property type="entry name" value="Alpha-L-AF_C"/>
    <property type="match status" value="1"/>
</dbReference>
<dbReference type="InterPro" id="IPR013320">
    <property type="entry name" value="ConA-like_dom_sf"/>
</dbReference>
<evidence type="ECO:0000256" key="7">
    <source>
        <dbReference type="SAM" id="Phobius"/>
    </source>
</evidence>
<dbReference type="InterPro" id="IPR010496">
    <property type="entry name" value="AL/BT2_dom"/>
</dbReference>
<dbReference type="EC" id="3.2.1.55" evidence="3"/>
<evidence type="ECO:0000256" key="6">
    <source>
        <dbReference type="ARBA" id="ARBA00023180"/>
    </source>
</evidence>
<organism evidence="9 10">
    <name type="scientific">Paenibacillus montaniterrae</name>
    <dbReference type="NCBI Taxonomy" id="429341"/>
    <lineage>
        <taxon>Bacteria</taxon>
        <taxon>Bacillati</taxon>
        <taxon>Bacillota</taxon>
        <taxon>Bacilli</taxon>
        <taxon>Bacillales</taxon>
        <taxon>Paenibacillaceae</taxon>
        <taxon>Paenibacillus</taxon>
    </lineage>
</organism>
<evidence type="ECO:0000256" key="5">
    <source>
        <dbReference type="ARBA" id="ARBA00022801"/>
    </source>
</evidence>
<dbReference type="Gene3D" id="2.60.120.200">
    <property type="match status" value="1"/>
</dbReference>
<dbReference type="InterPro" id="IPR008979">
    <property type="entry name" value="Galactose-bd-like_sf"/>
</dbReference>
<dbReference type="SUPFAM" id="SSF51011">
    <property type="entry name" value="Glycosyl hydrolase domain"/>
    <property type="match status" value="1"/>
</dbReference>
<keyword evidence="7" id="KW-0812">Transmembrane</keyword>
<dbReference type="InterPro" id="IPR046780">
    <property type="entry name" value="aBig_2"/>
</dbReference>
<dbReference type="Pfam" id="PF22848">
    <property type="entry name" value="ASD1_dom"/>
    <property type="match status" value="1"/>
</dbReference>
<name>A0A919YLQ2_9BACL</name>
<gene>
    <name evidence="9" type="ORF">J40TS1_18250</name>
</gene>
<dbReference type="Pfam" id="PF07532">
    <property type="entry name" value="Big_4"/>
    <property type="match status" value="1"/>
</dbReference>
<dbReference type="AlphaFoldDB" id="A0A919YLQ2"/>
<feature type="domain" description="Alpha-L-arabinofuranosidase C-terminal" evidence="8">
    <location>
        <begin position="794"/>
        <end position="1158"/>
    </location>
</feature>
<protein>
    <recommendedName>
        <fullName evidence="3">non-reducing end alpha-L-arabinofuranosidase</fullName>
        <ecNumber evidence="3">3.2.1.55</ecNumber>
    </recommendedName>
</protein>
<evidence type="ECO:0000313" key="9">
    <source>
        <dbReference type="EMBL" id="GIP16183.1"/>
    </source>
</evidence>
<evidence type="ECO:0000256" key="1">
    <source>
        <dbReference type="ARBA" id="ARBA00001462"/>
    </source>
</evidence>
<dbReference type="Pfam" id="PF20578">
    <property type="entry name" value="aBig_2"/>
    <property type="match status" value="1"/>
</dbReference>
<comment type="catalytic activity">
    <reaction evidence="1">
        <text>Hydrolysis of terminal non-reducing alpha-L-arabinofuranoside residues in alpha-L-arabinosides.</text>
        <dbReference type="EC" id="3.2.1.55"/>
    </reaction>
</comment>
<dbReference type="SUPFAM" id="SSF51445">
    <property type="entry name" value="(Trans)glycosidases"/>
    <property type="match status" value="1"/>
</dbReference>
<comment type="similarity">
    <text evidence="2">Belongs to the glycosyl hydrolase 51 family.</text>
</comment>
<dbReference type="Gene3D" id="2.60.120.560">
    <property type="entry name" value="Exo-inulinase, domain 1"/>
    <property type="match status" value="1"/>
</dbReference>
<dbReference type="Pfam" id="PF02018">
    <property type="entry name" value="CBM_4_9"/>
    <property type="match status" value="1"/>
</dbReference>
<dbReference type="SMART" id="SM00813">
    <property type="entry name" value="Alpha-L-AF_C"/>
    <property type="match status" value="1"/>
</dbReference>
<proteinExistence type="inferred from homology"/>
<dbReference type="Gene3D" id="3.20.20.80">
    <property type="entry name" value="Glycosidases"/>
    <property type="match status" value="1"/>
</dbReference>
<accession>A0A919YLQ2</accession>